<dbReference type="SUPFAM" id="SSF48452">
    <property type="entry name" value="TPR-like"/>
    <property type="match status" value="1"/>
</dbReference>
<dbReference type="AlphaFoldDB" id="A0A4Y8WMX1"/>
<reference evidence="8 9" key="1">
    <citation type="submission" date="2019-03" db="EMBL/GenBank/DDBJ databases">
        <title>Porphyromonas levii Isolated from the Uterus of Dairy Cows.</title>
        <authorList>
            <person name="Francis A.M."/>
        </authorList>
    </citation>
    <scope>NUCLEOTIDE SEQUENCE [LARGE SCALE GENOMIC DNA]</scope>
    <source>
        <strain evidence="8 9">AF5678</strain>
    </source>
</reference>
<comment type="subcellular location">
    <subcellularLocation>
        <location evidence="1">Cell outer membrane</location>
    </subcellularLocation>
</comment>
<keyword evidence="4" id="KW-0472">Membrane</keyword>
<gene>
    <name evidence="8" type="ORF">E4P47_07770</name>
</gene>
<feature type="domain" description="RagB/SusD" evidence="6">
    <location>
        <begin position="373"/>
        <end position="513"/>
    </location>
</feature>
<dbReference type="RefSeq" id="WP_134849694.1">
    <property type="nucleotide sequence ID" value="NZ_CP197400.1"/>
</dbReference>
<evidence type="ECO:0000259" key="6">
    <source>
        <dbReference type="Pfam" id="PF07980"/>
    </source>
</evidence>
<evidence type="ECO:0000259" key="7">
    <source>
        <dbReference type="Pfam" id="PF14322"/>
    </source>
</evidence>
<dbReference type="Gene3D" id="1.25.40.390">
    <property type="match status" value="1"/>
</dbReference>
<evidence type="ECO:0000313" key="8">
    <source>
        <dbReference type="EMBL" id="TFH94375.1"/>
    </source>
</evidence>
<dbReference type="Proteomes" id="UP000297225">
    <property type="component" value="Unassembled WGS sequence"/>
</dbReference>
<evidence type="ECO:0000256" key="3">
    <source>
        <dbReference type="ARBA" id="ARBA00022729"/>
    </source>
</evidence>
<dbReference type="InterPro" id="IPR011990">
    <property type="entry name" value="TPR-like_helical_dom_sf"/>
</dbReference>
<dbReference type="PROSITE" id="PS51257">
    <property type="entry name" value="PROKAR_LIPOPROTEIN"/>
    <property type="match status" value="1"/>
</dbReference>
<evidence type="ECO:0000256" key="2">
    <source>
        <dbReference type="ARBA" id="ARBA00006275"/>
    </source>
</evidence>
<evidence type="ECO:0000256" key="4">
    <source>
        <dbReference type="ARBA" id="ARBA00023136"/>
    </source>
</evidence>
<keyword evidence="5" id="KW-0998">Cell outer membrane</keyword>
<evidence type="ECO:0000256" key="1">
    <source>
        <dbReference type="ARBA" id="ARBA00004442"/>
    </source>
</evidence>
<dbReference type="GeneID" id="66797606"/>
<evidence type="ECO:0000313" key="9">
    <source>
        <dbReference type="Proteomes" id="UP000297225"/>
    </source>
</evidence>
<keyword evidence="3" id="KW-0732">Signal</keyword>
<evidence type="ECO:0000256" key="5">
    <source>
        <dbReference type="ARBA" id="ARBA00023237"/>
    </source>
</evidence>
<dbReference type="InterPro" id="IPR012944">
    <property type="entry name" value="SusD_RagB_dom"/>
</dbReference>
<sequence>MKRIAFNITTALLALLLVTSCDISRLPKEEMDADTALQSVSDLRNWERDILVQLRKKQGGLYEMVQDLQADELLVTQNEGNHYPGSISWESATTSDYNRRDVYIGYYQMISNINFIFGKLANVKVDEKDKAEYNVLVGRLHFYRAYAYANLALRYGTPYKAQSAGSDLCVPLHLTYDNKAKLPRATNKEVYNQILNVDLKAAKEMLASAAGKAMMATPSLDAVKALEARVYLYMSDWNNAYKVAKELIDGGKYPLVEPKKENFVDMWLNDKSTEEILLLYVARPDETTRINTYFGAVTDHKRKDGSNGVNLPNYLPTQSIIDLFVEKDLRKSVYFEKQEGKIREDYYDFYLVSKRKGNPKYAETVNPKFTYWSGYLPNSMHNPKVFRIAEQYLIAAEAAYNKQDMTNALSLLNQLKKSRGLEEVNLSGDTLYKEIMDERARELAFEGFRLWDLRRWGLTVDRTKAQHEEAAQNIYKPAAKQTYKANHPRMVWPIPANDINTNPAIANQQNPGW</sequence>
<dbReference type="EMBL" id="SPNC01000131">
    <property type="protein sequence ID" value="TFH94375.1"/>
    <property type="molecule type" value="Genomic_DNA"/>
</dbReference>
<protein>
    <submittedName>
        <fullName evidence="8">RagB/SusD family nutrient uptake outer membrane protein</fullName>
    </submittedName>
</protein>
<dbReference type="OrthoDB" id="1080118at2"/>
<comment type="similarity">
    <text evidence="2">Belongs to the SusD family.</text>
</comment>
<dbReference type="Pfam" id="PF07980">
    <property type="entry name" value="SusD_RagB"/>
    <property type="match status" value="1"/>
</dbReference>
<comment type="caution">
    <text evidence="8">The sequence shown here is derived from an EMBL/GenBank/DDBJ whole genome shotgun (WGS) entry which is preliminary data.</text>
</comment>
<dbReference type="Pfam" id="PF14322">
    <property type="entry name" value="SusD-like_3"/>
    <property type="match status" value="1"/>
</dbReference>
<feature type="domain" description="SusD-like N-terminal" evidence="7">
    <location>
        <begin position="83"/>
        <end position="232"/>
    </location>
</feature>
<keyword evidence="9" id="KW-1185">Reference proteome</keyword>
<dbReference type="InterPro" id="IPR033985">
    <property type="entry name" value="SusD-like_N"/>
</dbReference>
<proteinExistence type="inferred from homology"/>
<name>A0A4Y8WMX1_9PORP</name>
<accession>A0A4Y8WMX1</accession>
<organism evidence="8 9">
    <name type="scientific">Porphyromonas levii</name>
    <dbReference type="NCBI Taxonomy" id="28114"/>
    <lineage>
        <taxon>Bacteria</taxon>
        <taxon>Pseudomonadati</taxon>
        <taxon>Bacteroidota</taxon>
        <taxon>Bacteroidia</taxon>
        <taxon>Bacteroidales</taxon>
        <taxon>Porphyromonadaceae</taxon>
        <taxon>Porphyromonas</taxon>
    </lineage>
</organism>
<dbReference type="GO" id="GO:0009279">
    <property type="term" value="C:cell outer membrane"/>
    <property type="evidence" value="ECO:0007669"/>
    <property type="project" value="UniProtKB-SubCell"/>
</dbReference>